<dbReference type="EMBL" id="SWLB01000013">
    <property type="protein sequence ID" value="KAF3330678.1"/>
    <property type="molecule type" value="Genomic_DNA"/>
</dbReference>
<feature type="compositionally biased region" description="Basic and acidic residues" evidence="1">
    <location>
        <begin position="75"/>
        <end position="88"/>
    </location>
</feature>
<organism evidence="2 3">
    <name type="scientific">Carex littledalei</name>
    <dbReference type="NCBI Taxonomy" id="544730"/>
    <lineage>
        <taxon>Eukaryota</taxon>
        <taxon>Viridiplantae</taxon>
        <taxon>Streptophyta</taxon>
        <taxon>Embryophyta</taxon>
        <taxon>Tracheophyta</taxon>
        <taxon>Spermatophyta</taxon>
        <taxon>Magnoliopsida</taxon>
        <taxon>Liliopsida</taxon>
        <taxon>Poales</taxon>
        <taxon>Cyperaceae</taxon>
        <taxon>Cyperoideae</taxon>
        <taxon>Cariceae</taxon>
        <taxon>Carex</taxon>
        <taxon>Carex subgen. Euthyceras</taxon>
    </lineage>
</organism>
<name>A0A833QZF1_9POAL</name>
<dbReference type="Proteomes" id="UP000623129">
    <property type="component" value="Unassembled WGS sequence"/>
</dbReference>
<feature type="region of interest" description="Disordered" evidence="1">
    <location>
        <begin position="59"/>
        <end position="99"/>
    </location>
</feature>
<proteinExistence type="predicted"/>
<dbReference type="OrthoDB" id="1924577at2759"/>
<accession>A0A833QZF1</accession>
<evidence type="ECO:0000256" key="1">
    <source>
        <dbReference type="SAM" id="MobiDB-lite"/>
    </source>
</evidence>
<dbReference type="GO" id="GO:0000462">
    <property type="term" value="P:maturation of SSU-rRNA from tricistronic rRNA transcript (SSU-rRNA, 5.8S rRNA, LSU-rRNA)"/>
    <property type="evidence" value="ECO:0007669"/>
    <property type="project" value="TreeGrafter"/>
</dbReference>
<dbReference type="AlphaFoldDB" id="A0A833QZF1"/>
<dbReference type="PANTHER" id="PTHR13237:SF8">
    <property type="entry name" value="SOMETHING ABOUT SILENCING PROTEIN 10"/>
    <property type="match status" value="1"/>
</dbReference>
<dbReference type="PANTHER" id="PTHR13237">
    <property type="entry name" value="SOMETHING ABOUT SILENCING PROTEIN 10-RELATED"/>
    <property type="match status" value="1"/>
</dbReference>
<keyword evidence="3" id="KW-1185">Reference proteome</keyword>
<reference evidence="2" key="1">
    <citation type="submission" date="2020-01" db="EMBL/GenBank/DDBJ databases">
        <title>Genome sequence of Kobresia littledalei, the first chromosome-level genome in the family Cyperaceae.</title>
        <authorList>
            <person name="Qu G."/>
        </authorList>
    </citation>
    <scope>NUCLEOTIDE SEQUENCE</scope>
    <source>
        <strain evidence="2">C.B.Clarke</strain>
        <tissue evidence="2">Leaf</tissue>
    </source>
</reference>
<evidence type="ECO:0000313" key="3">
    <source>
        <dbReference type="Proteomes" id="UP000623129"/>
    </source>
</evidence>
<evidence type="ECO:0000313" key="2">
    <source>
        <dbReference type="EMBL" id="KAF3330678.1"/>
    </source>
</evidence>
<dbReference type="GO" id="GO:0032040">
    <property type="term" value="C:small-subunit processome"/>
    <property type="evidence" value="ECO:0007669"/>
    <property type="project" value="TreeGrafter"/>
</dbReference>
<gene>
    <name evidence="2" type="ORF">FCM35_KLT04032</name>
</gene>
<sequence length="115" mass="13347">MEIKMMKKKQIRSLGVEERISIIMQIMQILRFNLSDEELPKEEEAEVLRIQREKAKSLSMADLGLQDSDEDESDSDKQTQDGLQDEKSKGKRRRDTLDASYEEIKKDIGALSKEE</sequence>
<protein>
    <submittedName>
        <fullName evidence="2">Something about silencing protein 10</fullName>
    </submittedName>
</protein>
<comment type="caution">
    <text evidence="2">The sequence shown here is derived from an EMBL/GenBank/DDBJ whole genome shotgun (WGS) entry which is preliminary data.</text>
</comment>